<dbReference type="InterPro" id="IPR051011">
    <property type="entry name" value="Metal_resp_trans_reg"/>
</dbReference>
<dbReference type="RefSeq" id="WP_103964453.1">
    <property type="nucleotide sequence ID" value="NZ_FNVT01000037.1"/>
</dbReference>
<organism evidence="5 6">
    <name type="scientific">Nonomuraea solani</name>
    <dbReference type="NCBI Taxonomy" id="1144553"/>
    <lineage>
        <taxon>Bacteria</taxon>
        <taxon>Bacillati</taxon>
        <taxon>Actinomycetota</taxon>
        <taxon>Actinomycetes</taxon>
        <taxon>Streptosporangiales</taxon>
        <taxon>Streptosporangiaceae</taxon>
        <taxon>Nonomuraea</taxon>
    </lineage>
</organism>
<dbReference type="InterPro" id="IPR045981">
    <property type="entry name" value="DUF5937"/>
</dbReference>
<dbReference type="EMBL" id="FNVT01000037">
    <property type="protein sequence ID" value="SEH03476.1"/>
    <property type="molecule type" value="Genomic_DNA"/>
</dbReference>
<dbReference type="Proteomes" id="UP000236732">
    <property type="component" value="Unassembled WGS sequence"/>
</dbReference>
<dbReference type="PANTHER" id="PTHR43132">
    <property type="entry name" value="ARSENICAL RESISTANCE OPERON REPRESSOR ARSR-RELATED"/>
    <property type="match status" value="1"/>
</dbReference>
<name>A0A1H6F2W0_9ACTN</name>
<dbReference type="OrthoDB" id="3460651at2"/>
<keyword evidence="6" id="KW-1185">Reference proteome</keyword>
<dbReference type="SUPFAM" id="SSF46785">
    <property type="entry name" value="Winged helix' DNA-binding domain"/>
    <property type="match status" value="1"/>
</dbReference>
<reference evidence="5 6" key="1">
    <citation type="submission" date="2016-10" db="EMBL/GenBank/DDBJ databases">
        <authorList>
            <person name="de Groot N.N."/>
        </authorList>
    </citation>
    <scope>NUCLEOTIDE SEQUENCE [LARGE SCALE GENOMIC DNA]</scope>
    <source>
        <strain evidence="5 6">CGMCC 4.7037</strain>
    </source>
</reference>
<evidence type="ECO:0000256" key="1">
    <source>
        <dbReference type="ARBA" id="ARBA00023015"/>
    </source>
</evidence>
<sequence length="328" mass="35722">MRIELSSEELATSRFAVSPLFELMGVLRVLSGMSRGYPAQSWIRRLTPVYDELRRDAGFGVLLALQGGAYNASFITPPPHSMAQTFADDLAAVRATPLTLAREEIRRCSRTRPVTDSGVRGMLASAEIVSLVVDALEHAWERLLAPDWPRIRSAYERDVTAHGAMLGRAGWAKTLNDLHPRIRWQQGGIELARCAPDQRLTPSRGLLLVPSAFVWPGLAVYADDPWPCTLVYPAGHRSAFASEGGDRASALARLMGRTRARLLHELREPTTTSQLAAGLSLSVGAVGDHLAILHQAGLVDRSRAGYRVLYRRTSLGESLVAAMPSAPG</sequence>
<protein>
    <submittedName>
        <fullName evidence="5">Helix-turn-helix domain-containing protein</fullName>
    </submittedName>
</protein>
<dbReference type="GO" id="GO:0003677">
    <property type="term" value="F:DNA binding"/>
    <property type="evidence" value="ECO:0007669"/>
    <property type="project" value="UniProtKB-KW"/>
</dbReference>
<dbReference type="InterPro" id="IPR036390">
    <property type="entry name" value="WH_DNA-bd_sf"/>
</dbReference>
<dbReference type="SMART" id="SM00418">
    <property type="entry name" value="HTH_ARSR"/>
    <property type="match status" value="1"/>
</dbReference>
<evidence type="ECO:0000313" key="6">
    <source>
        <dbReference type="Proteomes" id="UP000236732"/>
    </source>
</evidence>
<dbReference type="GO" id="GO:0003700">
    <property type="term" value="F:DNA-binding transcription factor activity"/>
    <property type="evidence" value="ECO:0007669"/>
    <property type="project" value="InterPro"/>
</dbReference>
<accession>A0A1H6F2W0</accession>
<keyword evidence="1" id="KW-0805">Transcription regulation</keyword>
<proteinExistence type="predicted"/>
<evidence type="ECO:0000259" key="4">
    <source>
        <dbReference type="SMART" id="SM00418"/>
    </source>
</evidence>
<dbReference type="PANTHER" id="PTHR43132:SF6">
    <property type="entry name" value="HTH-TYPE TRANSCRIPTIONAL REPRESSOR CZRA"/>
    <property type="match status" value="1"/>
</dbReference>
<dbReference type="InterPro" id="IPR036388">
    <property type="entry name" value="WH-like_DNA-bd_sf"/>
</dbReference>
<dbReference type="InterPro" id="IPR011991">
    <property type="entry name" value="ArsR-like_HTH"/>
</dbReference>
<dbReference type="InterPro" id="IPR001845">
    <property type="entry name" value="HTH_ArsR_DNA-bd_dom"/>
</dbReference>
<feature type="domain" description="HTH arsR-type" evidence="4">
    <location>
        <begin position="250"/>
        <end position="324"/>
    </location>
</feature>
<dbReference type="Gene3D" id="1.10.10.10">
    <property type="entry name" value="Winged helix-like DNA-binding domain superfamily/Winged helix DNA-binding domain"/>
    <property type="match status" value="1"/>
</dbReference>
<evidence type="ECO:0000313" key="5">
    <source>
        <dbReference type="EMBL" id="SEH03476.1"/>
    </source>
</evidence>
<dbReference type="Pfam" id="PF19361">
    <property type="entry name" value="DUF5937"/>
    <property type="match status" value="1"/>
</dbReference>
<keyword evidence="3" id="KW-0804">Transcription</keyword>
<dbReference type="Pfam" id="PF12840">
    <property type="entry name" value="HTH_20"/>
    <property type="match status" value="1"/>
</dbReference>
<dbReference type="CDD" id="cd00090">
    <property type="entry name" value="HTH_ARSR"/>
    <property type="match status" value="1"/>
</dbReference>
<evidence type="ECO:0000256" key="2">
    <source>
        <dbReference type="ARBA" id="ARBA00023125"/>
    </source>
</evidence>
<dbReference type="AlphaFoldDB" id="A0A1H6F2W0"/>
<keyword evidence="2" id="KW-0238">DNA-binding</keyword>
<gene>
    <name evidence="5" type="ORF">SAMN05444920_13736</name>
</gene>
<evidence type="ECO:0000256" key="3">
    <source>
        <dbReference type="ARBA" id="ARBA00023163"/>
    </source>
</evidence>